<feature type="non-terminal residue" evidence="1">
    <location>
        <position position="1"/>
    </location>
</feature>
<dbReference type="EMBL" id="LXQA010464552">
    <property type="protein sequence ID" value="MCI53522.1"/>
    <property type="molecule type" value="Genomic_DNA"/>
</dbReference>
<reference evidence="1 2" key="1">
    <citation type="journal article" date="2018" name="Front. Plant Sci.">
        <title>Red Clover (Trifolium pratense) and Zigzag Clover (T. medium) - A Picture of Genomic Similarities and Differences.</title>
        <authorList>
            <person name="Dluhosova J."/>
            <person name="Istvanek J."/>
            <person name="Nedelnik J."/>
            <person name="Repkova J."/>
        </authorList>
    </citation>
    <scope>NUCLEOTIDE SEQUENCE [LARGE SCALE GENOMIC DNA]</scope>
    <source>
        <strain evidence="2">cv. 10/8</strain>
        <tissue evidence="1">Leaf</tissue>
    </source>
</reference>
<name>A0A392SYH4_9FABA</name>
<dbReference type="Proteomes" id="UP000265520">
    <property type="component" value="Unassembled WGS sequence"/>
</dbReference>
<proteinExistence type="predicted"/>
<evidence type="ECO:0000313" key="1">
    <source>
        <dbReference type="EMBL" id="MCI53522.1"/>
    </source>
</evidence>
<keyword evidence="2" id="KW-1185">Reference proteome</keyword>
<sequence length="69" mass="7912">NGCLNCCNARRVASVEYRRMSVGSDERVRFTNMKLQNDDDVRTMFSIFSQHSMNGLIKLNVTLVRSVQV</sequence>
<accession>A0A392SYH4</accession>
<comment type="caution">
    <text evidence="1">The sequence shown here is derived from an EMBL/GenBank/DDBJ whole genome shotgun (WGS) entry which is preliminary data.</text>
</comment>
<organism evidence="1 2">
    <name type="scientific">Trifolium medium</name>
    <dbReference type="NCBI Taxonomy" id="97028"/>
    <lineage>
        <taxon>Eukaryota</taxon>
        <taxon>Viridiplantae</taxon>
        <taxon>Streptophyta</taxon>
        <taxon>Embryophyta</taxon>
        <taxon>Tracheophyta</taxon>
        <taxon>Spermatophyta</taxon>
        <taxon>Magnoliopsida</taxon>
        <taxon>eudicotyledons</taxon>
        <taxon>Gunneridae</taxon>
        <taxon>Pentapetalae</taxon>
        <taxon>rosids</taxon>
        <taxon>fabids</taxon>
        <taxon>Fabales</taxon>
        <taxon>Fabaceae</taxon>
        <taxon>Papilionoideae</taxon>
        <taxon>50 kb inversion clade</taxon>
        <taxon>NPAAA clade</taxon>
        <taxon>Hologalegina</taxon>
        <taxon>IRL clade</taxon>
        <taxon>Trifolieae</taxon>
        <taxon>Trifolium</taxon>
    </lineage>
</organism>
<protein>
    <submittedName>
        <fullName evidence="1">Photosystem I P700 chlorophyll a apoprotein</fullName>
    </submittedName>
</protein>
<evidence type="ECO:0000313" key="2">
    <source>
        <dbReference type="Proteomes" id="UP000265520"/>
    </source>
</evidence>
<dbReference type="AlphaFoldDB" id="A0A392SYH4"/>